<proteinExistence type="predicted"/>
<sequence length="183" mass="21536">MQARKINDVFGLTETKINRHLYDLFEIVEELMPVMCAGRRVRQAFSTVGTDHKHRFVRKLDNPKRKSAIEKMWHNPSSKISVAYAHRSSYEEEEQKEIHIDLKKLFTETTLPSRTCISRQRLAKERREKELHNRTHELEWNAQGRRISELIMSTHIIHGDLHSQKPFICDGHASHLVDSSIMK</sequence>
<evidence type="ECO:0000313" key="1">
    <source>
        <dbReference type="Proteomes" id="UP000025227"/>
    </source>
</evidence>
<accession>A0A7I4XVP1</accession>
<dbReference type="WBParaSite" id="HCON_00009720-00001">
    <property type="protein sequence ID" value="HCON_00009720-00001"/>
    <property type="gene ID" value="HCON_00009720"/>
</dbReference>
<name>A0A7I4XVP1_HAECO</name>
<organism evidence="1 2">
    <name type="scientific">Haemonchus contortus</name>
    <name type="common">Barber pole worm</name>
    <dbReference type="NCBI Taxonomy" id="6289"/>
    <lineage>
        <taxon>Eukaryota</taxon>
        <taxon>Metazoa</taxon>
        <taxon>Ecdysozoa</taxon>
        <taxon>Nematoda</taxon>
        <taxon>Chromadorea</taxon>
        <taxon>Rhabditida</taxon>
        <taxon>Rhabditina</taxon>
        <taxon>Rhabditomorpha</taxon>
        <taxon>Strongyloidea</taxon>
        <taxon>Trichostrongylidae</taxon>
        <taxon>Haemonchus</taxon>
    </lineage>
</organism>
<reference evidence="2" key="1">
    <citation type="submission" date="2020-12" db="UniProtKB">
        <authorList>
            <consortium name="WormBaseParasite"/>
        </authorList>
    </citation>
    <scope>IDENTIFICATION</scope>
    <source>
        <strain evidence="2">MHco3</strain>
    </source>
</reference>
<dbReference type="AlphaFoldDB" id="A0A7I4XVP1"/>
<dbReference type="Proteomes" id="UP000025227">
    <property type="component" value="Unplaced"/>
</dbReference>
<evidence type="ECO:0000313" key="2">
    <source>
        <dbReference type="WBParaSite" id="HCON_00009720-00001"/>
    </source>
</evidence>
<protein>
    <submittedName>
        <fullName evidence="2">E2F_TDP domain-containing protein</fullName>
    </submittedName>
</protein>
<keyword evidence="1" id="KW-1185">Reference proteome</keyword>
<dbReference type="OrthoDB" id="5818039at2759"/>